<reference evidence="10" key="1">
    <citation type="submission" date="2021-09" db="EMBL/GenBank/DDBJ databases">
        <authorList>
            <consortium name="AG Swart"/>
            <person name="Singh M."/>
            <person name="Singh A."/>
            <person name="Seah K."/>
            <person name="Emmerich C."/>
        </authorList>
    </citation>
    <scope>NUCLEOTIDE SEQUENCE</scope>
    <source>
        <strain evidence="10">ATCC30299</strain>
    </source>
</reference>
<dbReference type="PRINTS" id="PR01415">
    <property type="entry name" value="ANKYRIN"/>
</dbReference>
<dbReference type="EMBL" id="CAJZBQ010000018">
    <property type="protein sequence ID" value="CAG9317809.1"/>
    <property type="molecule type" value="Genomic_DNA"/>
</dbReference>
<evidence type="ECO:0000256" key="1">
    <source>
        <dbReference type="ARBA" id="ARBA00022527"/>
    </source>
</evidence>
<dbReference type="Pfam" id="PF12796">
    <property type="entry name" value="Ank_2"/>
    <property type="match status" value="1"/>
</dbReference>
<dbReference type="InterPro" id="IPR000719">
    <property type="entry name" value="Prot_kinase_dom"/>
</dbReference>
<dbReference type="PANTHER" id="PTHR24351">
    <property type="entry name" value="RIBOSOMAL PROTEIN S6 KINASE"/>
    <property type="match status" value="1"/>
</dbReference>
<evidence type="ECO:0000313" key="10">
    <source>
        <dbReference type="EMBL" id="CAG9317809.1"/>
    </source>
</evidence>
<keyword evidence="1" id="KW-0723">Serine/threonine-protein kinase</keyword>
<dbReference type="InterPro" id="IPR017441">
    <property type="entry name" value="Protein_kinase_ATP_BS"/>
</dbReference>
<dbReference type="SUPFAM" id="SSF56112">
    <property type="entry name" value="Protein kinase-like (PK-like)"/>
    <property type="match status" value="1"/>
</dbReference>
<evidence type="ECO:0000256" key="6">
    <source>
        <dbReference type="PROSITE-ProRule" id="PRU00023"/>
    </source>
</evidence>
<sequence length="685" mass="78214">MDPEVYRMSPIPEESSLMNSVSQDRESTETLLNKKTTENGLKSPNSWSHQKTHSQQLTSDTDTWSVVIPEDIFKIKNLDTGEEIDIRDENQETFPGQVVKIFNLQGNQEDLEDFYKQKRKMNNSLWEAVERNDINRCKELLDRELYGDMVAQTNTKGLNDWTALHLAAADGFKDAIEVLIFHGERTNVDSRTSMQRTPLHLACLHGHLPVVKILVREGADINAIDNELSTPLHYAAKHGHELIVKWLLGRIPDISIKNNLGKTAVDLALNIDVYSAFREHCNRFGLSVPHTEYGRNPFYSVLRRTSRQDMVDNLILKSSHKPSNKDLQTFKERPKLQATPKKSIKKTQSLNKGIVKPPDFGLPPCKVGPRDFKGLLQLGKGSFGEVYLVEKIDSGEQFALKVLRKEKVLENNLIRYAFAERNILMKIKHPYIVKLNYAFQTPEKLVMIMDYCPGGDLGTHLAREKHFNEEKARFYICEILLGLEELHKHEIIFRDLKPENVVLDADGHARITDFGLSKEGVTEGQLAKSFCGSVAYLAPEMLRRSGHTKSVDWYLLGVLLYEMLVGAPPYYSSNREQLFNNIQRGKLKIPKGLSNEAKDIIKLLLNRDPHKRLGASKRDAAEIKEHAFFRGVNWDAYARKEIKAPEIRPIKRVIKGVGLERMFGRLEDEEIQAPRLDGWSFITPS</sequence>
<dbReference type="Gene3D" id="1.10.510.10">
    <property type="entry name" value="Transferase(Phosphotransferase) domain 1"/>
    <property type="match status" value="1"/>
</dbReference>
<keyword evidence="4" id="KW-0418">Kinase</keyword>
<dbReference type="InterPro" id="IPR002110">
    <property type="entry name" value="Ankyrin_rpt"/>
</dbReference>
<dbReference type="FunFam" id="1.10.510.10:FF:000210">
    <property type="entry name" value="Non-specific serine/threonine protein kinase"/>
    <property type="match status" value="1"/>
</dbReference>
<keyword evidence="11" id="KW-1185">Reference proteome</keyword>
<feature type="compositionally biased region" description="Polar residues" evidence="8">
    <location>
        <begin position="29"/>
        <end position="58"/>
    </location>
</feature>
<keyword evidence="2" id="KW-0808">Transferase</keyword>
<dbReference type="InterPro" id="IPR011009">
    <property type="entry name" value="Kinase-like_dom_sf"/>
</dbReference>
<dbReference type="Pfam" id="PF00023">
    <property type="entry name" value="Ank"/>
    <property type="match status" value="1"/>
</dbReference>
<evidence type="ECO:0000256" key="7">
    <source>
        <dbReference type="PROSITE-ProRule" id="PRU10141"/>
    </source>
</evidence>
<evidence type="ECO:0000256" key="3">
    <source>
        <dbReference type="ARBA" id="ARBA00022741"/>
    </source>
</evidence>
<dbReference type="PROSITE" id="PS50297">
    <property type="entry name" value="ANK_REP_REGION"/>
    <property type="match status" value="2"/>
</dbReference>
<gene>
    <name evidence="10" type="ORF">BSTOLATCC_MIC19051</name>
</gene>
<evidence type="ECO:0000313" key="11">
    <source>
        <dbReference type="Proteomes" id="UP001162131"/>
    </source>
</evidence>
<name>A0AAU9ITH8_9CILI</name>
<feature type="region of interest" description="Disordered" evidence="8">
    <location>
        <begin position="1"/>
        <end position="58"/>
    </location>
</feature>
<dbReference type="FunFam" id="3.30.200.20:FF:000042">
    <property type="entry name" value="Aurora kinase A"/>
    <property type="match status" value="1"/>
</dbReference>
<feature type="repeat" description="ANK" evidence="6">
    <location>
        <begin position="194"/>
        <end position="226"/>
    </location>
</feature>
<accession>A0AAU9ITH8</accession>
<protein>
    <recommendedName>
        <fullName evidence="9">Protein kinase domain-containing protein</fullName>
    </recommendedName>
</protein>
<proteinExistence type="predicted"/>
<dbReference type="SMART" id="SM00248">
    <property type="entry name" value="ANK"/>
    <property type="match status" value="5"/>
</dbReference>
<dbReference type="PROSITE" id="PS50088">
    <property type="entry name" value="ANK_REPEAT"/>
    <property type="match status" value="3"/>
</dbReference>
<dbReference type="InterPro" id="IPR036770">
    <property type="entry name" value="Ankyrin_rpt-contain_sf"/>
</dbReference>
<dbReference type="InterPro" id="IPR045270">
    <property type="entry name" value="STKc_AGC"/>
</dbReference>
<dbReference type="Proteomes" id="UP001162131">
    <property type="component" value="Unassembled WGS sequence"/>
</dbReference>
<dbReference type="CDD" id="cd05123">
    <property type="entry name" value="STKc_AGC"/>
    <property type="match status" value="1"/>
</dbReference>
<feature type="repeat" description="ANK" evidence="6">
    <location>
        <begin position="227"/>
        <end position="259"/>
    </location>
</feature>
<dbReference type="GO" id="GO:0005524">
    <property type="term" value="F:ATP binding"/>
    <property type="evidence" value="ECO:0007669"/>
    <property type="project" value="UniProtKB-UniRule"/>
</dbReference>
<comment type="caution">
    <text evidence="10">The sequence shown here is derived from an EMBL/GenBank/DDBJ whole genome shotgun (WGS) entry which is preliminary data.</text>
</comment>
<feature type="repeat" description="ANK" evidence="6">
    <location>
        <begin position="159"/>
        <end position="191"/>
    </location>
</feature>
<feature type="domain" description="Protein kinase" evidence="9">
    <location>
        <begin position="372"/>
        <end position="629"/>
    </location>
</feature>
<dbReference type="Gene3D" id="1.25.40.20">
    <property type="entry name" value="Ankyrin repeat-containing domain"/>
    <property type="match status" value="1"/>
</dbReference>
<dbReference type="SMART" id="SM00220">
    <property type="entry name" value="S_TKc"/>
    <property type="match status" value="1"/>
</dbReference>
<evidence type="ECO:0000256" key="2">
    <source>
        <dbReference type="ARBA" id="ARBA00022679"/>
    </source>
</evidence>
<dbReference type="PROSITE" id="PS50011">
    <property type="entry name" value="PROTEIN_KINASE_DOM"/>
    <property type="match status" value="1"/>
</dbReference>
<evidence type="ECO:0000259" key="9">
    <source>
        <dbReference type="PROSITE" id="PS50011"/>
    </source>
</evidence>
<evidence type="ECO:0000256" key="4">
    <source>
        <dbReference type="ARBA" id="ARBA00022777"/>
    </source>
</evidence>
<feature type="region of interest" description="Disordered" evidence="8">
    <location>
        <begin position="320"/>
        <end position="348"/>
    </location>
</feature>
<dbReference type="SUPFAM" id="SSF48403">
    <property type="entry name" value="Ankyrin repeat"/>
    <property type="match status" value="1"/>
</dbReference>
<keyword evidence="6" id="KW-0040">ANK repeat</keyword>
<feature type="binding site" evidence="7">
    <location>
        <position position="401"/>
    </location>
    <ligand>
        <name>ATP</name>
        <dbReference type="ChEBI" id="CHEBI:30616"/>
    </ligand>
</feature>
<dbReference type="GO" id="GO:0004674">
    <property type="term" value="F:protein serine/threonine kinase activity"/>
    <property type="evidence" value="ECO:0007669"/>
    <property type="project" value="UniProtKB-KW"/>
</dbReference>
<dbReference type="Gene3D" id="3.30.200.20">
    <property type="entry name" value="Phosphorylase Kinase, domain 1"/>
    <property type="match status" value="1"/>
</dbReference>
<organism evidence="10 11">
    <name type="scientific">Blepharisma stoltei</name>
    <dbReference type="NCBI Taxonomy" id="1481888"/>
    <lineage>
        <taxon>Eukaryota</taxon>
        <taxon>Sar</taxon>
        <taxon>Alveolata</taxon>
        <taxon>Ciliophora</taxon>
        <taxon>Postciliodesmatophora</taxon>
        <taxon>Heterotrichea</taxon>
        <taxon>Heterotrichida</taxon>
        <taxon>Blepharismidae</taxon>
        <taxon>Blepharisma</taxon>
    </lineage>
</organism>
<dbReference type="Pfam" id="PF00069">
    <property type="entry name" value="Pkinase"/>
    <property type="match status" value="1"/>
</dbReference>
<dbReference type="AlphaFoldDB" id="A0AAU9ITH8"/>
<keyword evidence="3 7" id="KW-0547">Nucleotide-binding</keyword>
<keyword evidence="5 7" id="KW-0067">ATP-binding</keyword>
<evidence type="ECO:0000256" key="8">
    <source>
        <dbReference type="SAM" id="MobiDB-lite"/>
    </source>
</evidence>
<dbReference type="PROSITE" id="PS00107">
    <property type="entry name" value="PROTEIN_KINASE_ATP"/>
    <property type="match status" value="1"/>
</dbReference>
<evidence type="ECO:0000256" key="5">
    <source>
        <dbReference type="ARBA" id="ARBA00022840"/>
    </source>
</evidence>